<dbReference type="PANTHER" id="PTHR12526:SF630">
    <property type="entry name" value="GLYCOSYLTRANSFERASE"/>
    <property type="match status" value="1"/>
</dbReference>
<dbReference type="Pfam" id="PF13692">
    <property type="entry name" value="Glyco_trans_1_4"/>
    <property type="match status" value="1"/>
</dbReference>
<sequence>MSKQKIIIWTTGIDDLIESNGQVGGLIVQMMHWAFAFQKENFKVYSFTKGSNRKFKGLYFLKMSRKKRLSIVFETINSIYYIVKVRPEIILFRGASRNLYIVSKICALFKVKLVFMGASDVNFTLGKENVSGRSYNKKLYRKGLKNTQYFAVQNKMQADNLFKNYNKESICIPNIWQEKSNAVDTKELIIWVGNFRSLKRPYWFVNLSKKISTEQFTMAGFPVNKKLYAACSDHSNRISNLDFLGPISFQESEALFDRAKLLICTSEYEGFPNTFLQAWSRNIPVISTVDPSNLIAENNLGCFVESEDELSNKLQVLMKNEKLFSKMEASIAEYFRDNHNQEAYLNRLLKYIE</sequence>
<organism evidence="1 2">
    <name type="scientific">Winogradskyella bathintestinalis</name>
    <dbReference type="NCBI Taxonomy" id="3035208"/>
    <lineage>
        <taxon>Bacteria</taxon>
        <taxon>Pseudomonadati</taxon>
        <taxon>Bacteroidota</taxon>
        <taxon>Flavobacteriia</taxon>
        <taxon>Flavobacteriales</taxon>
        <taxon>Flavobacteriaceae</taxon>
        <taxon>Winogradskyella</taxon>
    </lineage>
</organism>
<accession>A0ABT7ZSP7</accession>
<dbReference type="EMBL" id="JASDDK010000001">
    <property type="protein sequence ID" value="MDN3492049.1"/>
    <property type="molecule type" value="Genomic_DNA"/>
</dbReference>
<keyword evidence="1" id="KW-0328">Glycosyltransferase</keyword>
<dbReference type="Proteomes" id="UP001231197">
    <property type="component" value="Unassembled WGS sequence"/>
</dbReference>
<keyword evidence="1" id="KW-0808">Transferase</keyword>
<name>A0ABT7ZSP7_9FLAO</name>
<gene>
    <name evidence="1" type="ORF">QMA06_04905</name>
</gene>
<protein>
    <submittedName>
        <fullName evidence="1">Glycosyltransferase</fullName>
        <ecNumber evidence="1">2.4.-.-</ecNumber>
    </submittedName>
</protein>
<dbReference type="RefSeq" id="WP_290205732.1">
    <property type="nucleotide sequence ID" value="NZ_JASDDK010000001.1"/>
</dbReference>
<dbReference type="PANTHER" id="PTHR12526">
    <property type="entry name" value="GLYCOSYLTRANSFERASE"/>
    <property type="match status" value="1"/>
</dbReference>
<evidence type="ECO:0000313" key="2">
    <source>
        <dbReference type="Proteomes" id="UP001231197"/>
    </source>
</evidence>
<dbReference type="EC" id="2.4.-.-" evidence="1"/>
<keyword evidence="2" id="KW-1185">Reference proteome</keyword>
<proteinExistence type="predicted"/>
<reference evidence="1 2" key="1">
    <citation type="journal article" date="2023" name="Int. J. Syst. Evol. Microbiol.">
        <title>Winogradskyella bathintestinalis sp. nov., isolated from the intestine of the deep-sea loosejaw dragonfish, Malacosteus niger.</title>
        <authorList>
            <person name="Uniacke-Lowe S."/>
            <person name="Johnson C.N."/>
            <person name="Stanton C."/>
            <person name="Hill C."/>
            <person name="Ross P."/>
        </authorList>
    </citation>
    <scope>NUCLEOTIDE SEQUENCE [LARGE SCALE GENOMIC DNA]</scope>
    <source>
        <strain evidence="1 2">APC 3343</strain>
    </source>
</reference>
<dbReference type="SUPFAM" id="SSF53756">
    <property type="entry name" value="UDP-Glycosyltransferase/glycogen phosphorylase"/>
    <property type="match status" value="1"/>
</dbReference>
<dbReference type="GO" id="GO:0016757">
    <property type="term" value="F:glycosyltransferase activity"/>
    <property type="evidence" value="ECO:0007669"/>
    <property type="project" value="UniProtKB-KW"/>
</dbReference>
<evidence type="ECO:0000313" key="1">
    <source>
        <dbReference type="EMBL" id="MDN3492049.1"/>
    </source>
</evidence>
<dbReference type="Gene3D" id="3.40.50.2000">
    <property type="entry name" value="Glycogen Phosphorylase B"/>
    <property type="match status" value="2"/>
</dbReference>
<comment type="caution">
    <text evidence="1">The sequence shown here is derived from an EMBL/GenBank/DDBJ whole genome shotgun (WGS) entry which is preliminary data.</text>
</comment>